<keyword evidence="13 16" id="KW-0173">Coenzyme A biosynthesis</keyword>
<dbReference type="NCBIfam" id="TIGR00671">
    <property type="entry name" value="baf"/>
    <property type="match status" value="1"/>
</dbReference>
<feature type="binding site" evidence="16">
    <location>
        <position position="119"/>
    </location>
    <ligand>
        <name>K(+)</name>
        <dbReference type="ChEBI" id="CHEBI:29103"/>
    </ligand>
</feature>
<evidence type="ECO:0000256" key="15">
    <source>
        <dbReference type="ARBA" id="ARBA00040883"/>
    </source>
</evidence>
<keyword evidence="18" id="KW-1185">Reference proteome</keyword>
<dbReference type="RefSeq" id="WP_330482795.1">
    <property type="nucleotide sequence ID" value="NZ_JAZBJZ010000017.1"/>
</dbReference>
<evidence type="ECO:0000256" key="13">
    <source>
        <dbReference type="ARBA" id="ARBA00022993"/>
    </source>
</evidence>
<proteinExistence type="inferred from homology"/>
<comment type="cofactor">
    <cofactor evidence="16">
        <name>NH4(+)</name>
        <dbReference type="ChEBI" id="CHEBI:28938"/>
    </cofactor>
    <cofactor evidence="16">
        <name>K(+)</name>
        <dbReference type="ChEBI" id="CHEBI:29103"/>
    </cofactor>
    <text evidence="16">A monovalent cation. Ammonium or potassium.</text>
</comment>
<keyword evidence="16" id="KW-0479">Metal-binding</keyword>
<reference evidence="17" key="1">
    <citation type="submission" date="2024-01" db="EMBL/GenBank/DDBJ databases">
        <title>Bank of Algae and Cyanobacteria of the Azores (BACA) strain genomes.</title>
        <authorList>
            <person name="Luz R."/>
            <person name="Cordeiro R."/>
            <person name="Fonseca A."/>
            <person name="Goncalves V."/>
        </authorList>
    </citation>
    <scope>NUCLEOTIDE SEQUENCE</scope>
    <source>
        <strain evidence="17">BACA0141</strain>
    </source>
</reference>
<comment type="subunit">
    <text evidence="5 16">Homodimer.</text>
</comment>
<evidence type="ECO:0000256" key="7">
    <source>
        <dbReference type="ARBA" id="ARBA00022490"/>
    </source>
</evidence>
<protein>
    <recommendedName>
        <fullName evidence="15 16">Type III pantothenate kinase</fullName>
        <ecNumber evidence="6 16">2.7.1.33</ecNumber>
    </recommendedName>
    <alternativeName>
        <fullName evidence="16">PanK-III</fullName>
    </alternativeName>
    <alternativeName>
        <fullName evidence="16">Pantothenic acid kinase</fullName>
    </alternativeName>
</protein>
<sequence length="254" mass="27726">MRNRQWLAIAIGNTRLKVGVFQASDLIANYACKHDEISLLAEQLAELFPDTHTASQFVPIAIASVVPDFITPWHGLPQTQIVTTQQIPIQGIYATMGVDRALALWGATATYGLPMLVVDAGTALTFTGVDAANQFVGGAILPGLRTQVQSLQTATAALPVVDLPTQLPPRWAIDTISAIQSGVAYSAIASVTAFVQDWRSRFPHSHIVVTGGDGERFCDWGIFGGILDWHFDPNLIFWGMREYWKSSMQARAFK</sequence>
<evidence type="ECO:0000313" key="17">
    <source>
        <dbReference type="EMBL" id="MEE3716368.1"/>
    </source>
</evidence>
<evidence type="ECO:0000256" key="11">
    <source>
        <dbReference type="ARBA" id="ARBA00022840"/>
    </source>
</evidence>
<dbReference type="AlphaFoldDB" id="A0AAW9Q0P9"/>
<feature type="active site" description="Proton acceptor" evidence="16">
    <location>
        <position position="99"/>
    </location>
</feature>
<feature type="binding site" evidence="16">
    <location>
        <begin position="10"/>
        <end position="17"/>
    </location>
    <ligand>
        <name>ATP</name>
        <dbReference type="ChEBI" id="CHEBI:30616"/>
    </ligand>
</feature>
<feature type="binding site" evidence="16">
    <location>
        <begin position="97"/>
        <end position="100"/>
    </location>
    <ligand>
        <name>substrate</name>
    </ligand>
</feature>
<evidence type="ECO:0000256" key="8">
    <source>
        <dbReference type="ARBA" id="ARBA00022679"/>
    </source>
</evidence>
<evidence type="ECO:0000256" key="1">
    <source>
        <dbReference type="ARBA" id="ARBA00001206"/>
    </source>
</evidence>
<comment type="subcellular location">
    <subcellularLocation>
        <location evidence="3 16">Cytoplasm</location>
    </subcellularLocation>
</comment>
<evidence type="ECO:0000256" key="6">
    <source>
        <dbReference type="ARBA" id="ARBA00012102"/>
    </source>
</evidence>
<dbReference type="PANTHER" id="PTHR34265:SF1">
    <property type="entry name" value="TYPE III PANTOTHENATE KINASE"/>
    <property type="match status" value="1"/>
</dbReference>
<evidence type="ECO:0000256" key="2">
    <source>
        <dbReference type="ARBA" id="ARBA00001958"/>
    </source>
</evidence>
<evidence type="ECO:0000256" key="16">
    <source>
        <dbReference type="HAMAP-Rule" id="MF_01274"/>
    </source>
</evidence>
<feature type="binding site" evidence="16">
    <location>
        <position position="93"/>
    </location>
    <ligand>
        <name>substrate</name>
    </ligand>
</feature>
<comment type="pathway">
    <text evidence="4 16">Cofactor biosynthesis; coenzyme A biosynthesis; CoA from (R)-pantothenate: step 1/5.</text>
</comment>
<keyword evidence="7 16" id="KW-0963">Cytoplasm</keyword>
<keyword evidence="8 16" id="KW-0808">Transferase</keyword>
<dbReference type="GO" id="GO:0004594">
    <property type="term" value="F:pantothenate kinase activity"/>
    <property type="evidence" value="ECO:0007669"/>
    <property type="project" value="UniProtKB-UniRule"/>
</dbReference>
<evidence type="ECO:0000256" key="9">
    <source>
        <dbReference type="ARBA" id="ARBA00022741"/>
    </source>
</evidence>
<dbReference type="Proteomes" id="UP001333818">
    <property type="component" value="Unassembled WGS sequence"/>
</dbReference>
<comment type="cofactor">
    <cofactor evidence="2">
        <name>K(+)</name>
        <dbReference type="ChEBI" id="CHEBI:29103"/>
    </cofactor>
</comment>
<evidence type="ECO:0000256" key="12">
    <source>
        <dbReference type="ARBA" id="ARBA00022958"/>
    </source>
</evidence>
<keyword evidence="9 16" id="KW-0547">Nucleotide-binding</keyword>
<evidence type="ECO:0000256" key="4">
    <source>
        <dbReference type="ARBA" id="ARBA00005225"/>
    </source>
</evidence>
<evidence type="ECO:0000256" key="3">
    <source>
        <dbReference type="ARBA" id="ARBA00004496"/>
    </source>
</evidence>
<gene>
    <name evidence="16" type="primary">coaX</name>
    <name evidence="17" type="ORF">V2H45_06390</name>
</gene>
<comment type="similarity">
    <text evidence="14 16">Belongs to the type III pantothenate kinase family.</text>
</comment>
<evidence type="ECO:0000256" key="14">
    <source>
        <dbReference type="ARBA" id="ARBA00038036"/>
    </source>
</evidence>
<dbReference type="InterPro" id="IPR043129">
    <property type="entry name" value="ATPase_NBD"/>
</dbReference>
<name>A0AAW9Q0P9_9CYAN</name>
<comment type="caution">
    <text evidence="17">The sequence shown here is derived from an EMBL/GenBank/DDBJ whole genome shotgun (WGS) entry which is preliminary data.</text>
</comment>
<dbReference type="EMBL" id="JAZBJZ010000017">
    <property type="protein sequence ID" value="MEE3716368.1"/>
    <property type="molecule type" value="Genomic_DNA"/>
</dbReference>
<feature type="binding site" evidence="16">
    <location>
        <position position="122"/>
    </location>
    <ligand>
        <name>ATP</name>
        <dbReference type="ChEBI" id="CHEBI:30616"/>
    </ligand>
</feature>
<evidence type="ECO:0000313" key="18">
    <source>
        <dbReference type="Proteomes" id="UP001333818"/>
    </source>
</evidence>
<evidence type="ECO:0000256" key="10">
    <source>
        <dbReference type="ARBA" id="ARBA00022777"/>
    </source>
</evidence>
<dbReference type="NCBIfam" id="NF009871">
    <property type="entry name" value="PRK13331.1"/>
    <property type="match status" value="1"/>
</dbReference>
<dbReference type="CDD" id="cd24015">
    <property type="entry name" value="ASKHA_NBD_PanK-III"/>
    <property type="match status" value="1"/>
</dbReference>
<dbReference type="Pfam" id="PF03309">
    <property type="entry name" value="Pan_kinase"/>
    <property type="match status" value="1"/>
</dbReference>
<comment type="catalytic activity">
    <reaction evidence="1 16">
        <text>(R)-pantothenate + ATP = (R)-4'-phosphopantothenate + ADP + H(+)</text>
        <dbReference type="Rhea" id="RHEA:16373"/>
        <dbReference type="ChEBI" id="CHEBI:10986"/>
        <dbReference type="ChEBI" id="CHEBI:15378"/>
        <dbReference type="ChEBI" id="CHEBI:29032"/>
        <dbReference type="ChEBI" id="CHEBI:30616"/>
        <dbReference type="ChEBI" id="CHEBI:456216"/>
        <dbReference type="EC" id="2.7.1.33"/>
    </reaction>
</comment>
<dbReference type="GO" id="GO:0005737">
    <property type="term" value="C:cytoplasm"/>
    <property type="evidence" value="ECO:0007669"/>
    <property type="project" value="UniProtKB-SubCell"/>
</dbReference>
<dbReference type="GO" id="GO:0005524">
    <property type="term" value="F:ATP binding"/>
    <property type="evidence" value="ECO:0007669"/>
    <property type="project" value="UniProtKB-UniRule"/>
</dbReference>
<dbReference type="GO" id="GO:0046872">
    <property type="term" value="F:metal ion binding"/>
    <property type="evidence" value="ECO:0007669"/>
    <property type="project" value="UniProtKB-KW"/>
</dbReference>
<organism evidence="17 18">
    <name type="scientific">Tumidithrix elongata BACA0141</name>
    <dbReference type="NCBI Taxonomy" id="2716417"/>
    <lineage>
        <taxon>Bacteria</taxon>
        <taxon>Bacillati</taxon>
        <taxon>Cyanobacteriota</taxon>
        <taxon>Cyanophyceae</taxon>
        <taxon>Pseudanabaenales</taxon>
        <taxon>Pseudanabaenaceae</taxon>
        <taxon>Tumidithrix</taxon>
        <taxon>Tumidithrix elongata</taxon>
    </lineage>
</organism>
<dbReference type="SUPFAM" id="SSF53067">
    <property type="entry name" value="Actin-like ATPase domain"/>
    <property type="match status" value="2"/>
</dbReference>
<dbReference type="PANTHER" id="PTHR34265">
    <property type="entry name" value="TYPE III PANTOTHENATE KINASE"/>
    <property type="match status" value="1"/>
</dbReference>
<dbReference type="GO" id="GO:0015937">
    <property type="term" value="P:coenzyme A biosynthetic process"/>
    <property type="evidence" value="ECO:0007669"/>
    <property type="project" value="UniProtKB-UniRule"/>
</dbReference>
<feature type="binding site" evidence="16">
    <location>
        <position position="175"/>
    </location>
    <ligand>
        <name>substrate</name>
    </ligand>
</feature>
<dbReference type="HAMAP" id="MF_01274">
    <property type="entry name" value="Pantothen_kinase_3"/>
    <property type="match status" value="1"/>
</dbReference>
<comment type="function">
    <text evidence="16">Catalyzes the phosphorylation of pantothenate (Pan), the first step in CoA biosynthesis.</text>
</comment>
<dbReference type="EC" id="2.7.1.33" evidence="6 16"/>
<accession>A0AAW9Q0P9</accession>
<dbReference type="InterPro" id="IPR004619">
    <property type="entry name" value="Type_III_PanK"/>
</dbReference>
<evidence type="ECO:0000256" key="5">
    <source>
        <dbReference type="ARBA" id="ARBA00011738"/>
    </source>
</evidence>
<keyword evidence="10 16" id="KW-0418">Kinase</keyword>
<keyword evidence="12 16" id="KW-0630">Potassium</keyword>
<dbReference type="Gene3D" id="3.30.420.40">
    <property type="match status" value="2"/>
</dbReference>
<keyword evidence="11 16" id="KW-0067">ATP-binding</keyword>